<dbReference type="STRING" id="1965070.A0A443RK12"/>
<dbReference type="InterPro" id="IPR000014">
    <property type="entry name" value="PAS"/>
</dbReference>
<feature type="non-terminal residue" evidence="6">
    <location>
        <position position="1"/>
    </location>
</feature>
<dbReference type="GO" id="GO:0000977">
    <property type="term" value="F:RNA polymerase II transcription regulatory region sequence-specific DNA binding"/>
    <property type="evidence" value="ECO:0007669"/>
    <property type="project" value="TreeGrafter"/>
</dbReference>
<dbReference type="Pfam" id="PF14598">
    <property type="entry name" value="PAS_11"/>
    <property type="match status" value="1"/>
</dbReference>
<gene>
    <name evidence="6" type="ORF">B4U79_18947</name>
</gene>
<dbReference type="Proteomes" id="UP000285301">
    <property type="component" value="Unassembled WGS sequence"/>
</dbReference>
<dbReference type="AlphaFoldDB" id="A0A443RK12"/>
<dbReference type="SMART" id="SM00086">
    <property type="entry name" value="PAC"/>
    <property type="match status" value="1"/>
</dbReference>
<dbReference type="GO" id="GO:0071456">
    <property type="term" value="P:cellular response to hypoxia"/>
    <property type="evidence" value="ECO:0007669"/>
    <property type="project" value="TreeGrafter"/>
</dbReference>
<evidence type="ECO:0000256" key="4">
    <source>
        <dbReference type="ARBA" id="ARBA00023242"/>
    </source>
</evidence>
<comment type="caution">
    <text evidence="6">The sequence shown here is derived from an EMBL/GenBank/DDBJ whole genome shotgun (WGS) entry which is preliminary data.</text>
</comment>
<dbReference type="OrthoDB" id="6021714at2759"/>
<organism evidence="6 7">
    <name type="scientific">Dinothrombium tinctorium</name>
    <dbReference type="NCBI Taxonomy" id="1965070"/>
    <lineage>
        <taxon>Eukaryota</taxon>
        <taxon>Metazoa</taxon>
        <taxon>Ecdysozoa</taxon>
        <taxon>Arthropoda</taxon>
        <taxon>Chelicerata</taxon>
        <taxon>Arachnida</taxon>
        <taxon>Acari</taxon>
        <taxon>Acariformes</taxon>
        <taxon>Trombidiformes</taxon>
        <taxon>Prostigmata</taxon>
        <taxon>Anystina</taxon>
        <taxon>Parasitengona</taxon>
        <taxon>Trombidioidea</taxon>
        <taxon>Trombidiidae</taxon>
        <taxon>Dinothrombium</taxon>
    </lineage>
</organism>
<protein>
    <submittedName>
        <fullName evidence="6">Hypoxia-inducible factor 1-alpha-like protein</fullName>
    </submittedName>
</protein>
<accession>A0A443RK12</accession>
<dbReference type="GO" id="GO:0010557">
    <property type="term" value="P:positive regulation of macromolecule biosynthetic process"/>
    <property type="evidence" value="ECO:0007669"/>
    <property type="project" value="UniProtKB-ARBA"/>
</dbReference>
<dbReference type="EMBL" id="NCKU01000411">
    <property type="protein sequence ID" value="RWS15601.1"/>
    <property type="molecule type" value="Genomic_DNA"/>
</dbReference>
<proteinExistence type="predicted"/>
<evidence type="ECO:0000259" key="5">
    <source>
        <dbReference type="PROSITE" id="PS50112"/>
    </source>
</evidence>
<dbReference type="Gene3D" id="3.30.450.20">
    <property type="entry name" value="PAS domain"/>
    <property type="match status" value="1"/>
</dbReference>
<comment type="subcellular location">
    <subcellularLocation>
        <location evidence="1">Nucleus</location>
    </subcellularLocation>
</comment>
<evidence type="ECO:0000256" key="3">
    <source>
        <dbReference type="ARBA" id="ARBA00023163"/>
    </source>
</evidence>
<dbReference type="SUPFAM" id="SSF55785">
    <property type="entry name" value="PYP-like sensor domain (PAS domain)"/>
    <property type="match status" value="1"/>
</dbReference>
<dbReference type="PANTHER" id="PTHR23043:SF17">
    <property type="entry name" value="PROTEIN SIMILAR"/>
    <property type="match status" value="1"/>
</dbReference>
<keyword evidence="7" id="KW-1185">Reference proteome</keyword>
<evidence type="ECO:0000256" key="2">
    <source>
        <dbReference type="ARBA" id="ARBA00023015"/>
    </source>
</evidence>
<evidence type="ECO:0000313" key="7">
    <source>
        <dbReference type="Proteomes" id="UP000285301"/>
    </source>
</evidence>
<dbReference type="CDD" id="cd00130">
    <property type="entry name" value="PAS"/>
    <property type="match status" value="1"/>
</dbReference>
<dbReference type="InterPro" id="IPR035965">
    <property type="entry name" value="PAS-like_dom_sf"/>
</dbReference>
<evidence type="ECO:0000256" key="1">
    <source>
        <dbReference type="ARBA" id="ARBA00004123"/>
    </source>
</evidence>
<reference evidence="6 7" key="1">
    <citation type="journal article" date="2018" name="Gigascience">
        <title>Genomes of trombidid mites reveal novel predicted allergens and laterally-transferred genes associated with secondary metabolism.</title>
        <authorList>
            <person name="Dong X."/>
            <person name="Chaisiri K."/>
            <person name="Xia D."/>
            <person name="Armstrong S.D."/>
            <person name="Fang Y."/>
            <person name="Donnelly M.J."/>
            <person name="Kadowaki T."/>
            <person name="McGarry J.W."/>
            <person name="Darby A.C."/>
            <person name="Makepeace B.L."/>
        </authorList>
    </citation>
    <scope>NUCLEOTIDE SEQUENCE [LARGE SCALE GENOMIC DNA]</scope>
    <source>
        <strain evidence="6">UoL-WK</strain>
    </source>
</reference>
<keyword evidence="2" id="KW-0805">Transcription regulation</keyword>
<keyword evidence="3" id="KW-0804">Transcription</keyword>
<dbReference type="InterPro" id="IPR001610">
    <property type="entry name" value="PAC"/>
</dbReference>
<feature type="domain" description="PAS" evidence="5">
    <location>
        <begin position="51"/>
        <end position="94"/>
    </location>
</feature>
<dbReference type="PROSITE" id="PS50112">
    <property type="entry name" value="PAS"/>
    <property type="match status" value="1"/>
</dbReference>
<evidence type="ECO:0000313" key="6">
    <source>
        <dbReference type="EMBL" id="RWS15601.1"/>
    </source>
</evidence>
<keyword evidence="4" id="KW-0539">Nucleus</keyword>
<dbReference type="GO" id="GO:0000981">
    <property type="term" value="F:DNA-binding transcription factor activity, RNA polymerase II-specific"/>
    <property type="evidence" value="ECO:0007669"/>
    <property type="project" value="TreeGrafter"/>
</dbReference>
<dbReference type="PANTHER" id="PTHR23043">
    <property type="entry name" value="HYPOXIA-INDUCIBLE FACTOR 1 ALPHA"/>
    <property type="match status" value="1"/>
</dbReference>
<dbReference type="NCBIfam" id="TIGR00229">
    <property type="entry name" value="sensory_box"/>
    <property type="match status" value="1"/>
</dbReference>
<name>A0A443RK12_9ACAR</name>
<sequence>AMYCSGYYACVSDISCFLLTFEPIQNSNYTENFGSYTFISRHSPDMKFTAVDKCIEKVSGFKPKDLIGKSAFNFYHTLDVVNVSTAFQNMYNKGQTKTGYYRFIAKTGGYFWLLTEASLITDNHSSQPIEIVCINHVIRHVCFSLTISTGIENKNEVISEEQCQRPVKYAKESTSVSDDIFQLLPELTNTYQCVDNNPVTPVTSSVFRPITPEAAVPEVTVASPQPATATIFAPRTDDMNSGFLVFTNDKATVLTDDDLIDPEQDLTHLAPLAGDSCDIPLDISNLPPLDGLMDDLLKAMGLANCNNALDVASDKNMVLNESEIEANDTFSLDCFTPNDSKLMPYIPPAVVEEEIQFSCDDECGENDTRQEAIDSLNAQNNGVLQKDNSLFNRNTSEECGTSRMNCNEVINDACNTVTEKIESSGDLLSNDPFLSFSNSGVLENFQTQISASKSPNIYIANTGSDVLCSNTSSVWDSPPPSSNNSTLTNDLDICTSLEDELDSHTPQMPLGDDFSLLSDDSMWDSFINSSMNINDLMNSDDFLPTKSNNSDLIGNIVSNGKGPAPTLPLNSNLAMLLQGPSPVVSNASSEKIANLNSKNSNGVIYDVDRGGKLNSVSPMASQNINYANVVFDVGDKKTVTVVQNRGSMKRPYPSTALATNKRINITPSTNSATVNYANSGKRFKVVTTSTPTVTAQKLQPTVSANSVLMNLLVNGEDVNNGYTKCMPTALVPNSRIPASNVSKGAKSVIR</sequence>
<dbReference type="GO" id="GO:0005634">
    <property type="term" value="C:nucleus"/>
    <property type="evidence" value="ECO:0007669"/>
    <property type="project" value="UniProtKB-SubCell"/>
</dbReference>